<organism evidence="7 8">
    <name type="scientific">Actinoplanes flavus</name>
    <dbReference type="NCBI Taxonomy" id="2820290"/>
    <lineage>
        <taxon>Bacteria</taxon>
        <taxon>Bacillati</taxon>
        <taxon>Actinomycetota</taxon>
        <taxon>Actinomycetes</taxon>
        <taxon>Micromonosporales</taxon>
        <taxon>Micromonosporaceae</taxon>
        <taxon>Actinoplanes</taxon>
    </lineage>
</organism>
<evidence type="ECO:0000256" key="5">
    <source>
        <dbReference type="ARBA" id="ARBA00023136"/>
    </source>
</evidence>
<feature type="transmembrane region" description="Helical" evidence="6">
    <location>
        <begin position="100"/>
        <end position="126"/>
    </location>
</feature>
<proteinExistence type="predicted"/>
<dbReference type="PANTHER" id="PTHR42770">
    <property type="entry name" value="AMINO ACID TRANSPORTER-RELATED"/>
    <property type="match status" value="1"/>
</dbReference>
<reference evidence="7 8" key="1">
    <citation type="submission" date="2021-03" db="EMBL/GenBank/DDBJ databases">
        <title>Actinoplanes flavus sp. nov., a novel actinomycete isolated from Coconut Palm rhizosphere soil.</title>
        <authorList>
            <person name="Luo X."/>
        </authorList>
    </citation>
    <scope>NUCLEOTIDE SEQUENCE [LARGE SCALE GENOMIC DNA]</scope>
    <source>
        <strain evidence="7 8">NEAU-H7</strain>
    </source>
</reference>
<dbReference type="Gene3D" id="1.20.1740.10">
    <property type="entry name" value="Amino acid/polyamine transporter I"/>
    <property type="match status" value="1"/>
</dbReference>
<evidence type="ECO:0000256" key="6">
    <source>
        <dbReference type="SAM" id="Phobius"/>
    </source>
</evidence>
<evidence type="ECO:0000256" key="4">
    <source>
        <dbReference type="ARBA" id="ARBA00022989"/>
    </source>
</evidence>
<dbReference type="InterPro" id="IPR002293">
    <property type="entry name" value="AA/rel_permease1"/>
</dbReference>
<feature type="transmembrane region" description="Helical" evidence="6">
    <location>
        <begin position="209"/>
        <end position="229"/>
    </location>
</feature>
<feature type="transmembrane region" description="Helical" evidence="6">
    <location>
        <begin position="241"/>
        <end position="261"/>
    </location>
</feature>
<feature type="transmembrane region" description="Helical" evidence="6">
    <location>
        <begin position="413"/>
        <end position="434"/>
    </location>
</feature>
<dbReference type="InterPro" id="IPR050367">
    <property type="entry name" value="APC_superfamily"/>
</dbReference>
<evidence type="ECO:0000256" key="3">
    <source>
        <dbReference type="ARBA" id="ARBA00022692"/>
    </source>
</evidence>
<dbReference type="Proteomes" id="UP000679690">
    <property type="component" value="Unassembled WGS sequence"/>
</dbReference>
<keyword evidence="8" id="KW-1185">Reference proteome</keyword>
<feature type="transmembrane region" description="Helical" evidence="6">
    <location>
        <begin position="169"/>
        <end position="189"/>
    </location>
</feature>
<keyword evidence="3 6" id="KW-0812">Transmembrane</keyword>
<evidence type="ECO:0000313" key="7">
    <source>
        <dbReference type="EMBL" id="MBO3736693.1"/>
    </source>
</evidence>
<feature type="transmembrane region" description="Helical" evidence="6">
    <location>
        <begin position="373"/>
        <end position="401"/>
    </location>
</feature>
<evidence type="ECO:0000256" key="2">
    <source>
        <dbReference type="ARBA" id="ARBA00022475"/>
    </source>
</evidence>
<sequence length="502" mass="51661">MSRSAPASQGSVVLQTLAAGKLGVWPLVFTVLAAAAPLTVVGSGATTGWAVTAVTGIPVAYIAVAIALGLFAVGFVAMARRISHAGAFYTYVTRGLGRPFGVATAFMAVLAYNAMQIGLVGGFGYITAGFLDGHGITVPWWLIAGAGVVLVAVFGVSRIDLNGKVLATLLIAETVVALVLAIAQVTHPAGGTLTYTTLQPAGLLGDEAGTALAIAITGFVGIEGTAVFAEETKDPSRTVARATFIALAMICGLYAFCTWAISVATGPDQVVARATAEGPELTFNLAAPYVGAFIVTIGRLLLITSLFAAMLSFHNTAARYFYSLGREGILARWLGTTAPKSKAPRGGSLTQTGLAVIAVGCYAWFGWDPLTQMFFWLTVLGGFGVLLLMALTSTAVVAYFARLRTGDASGVTSSILTGVLAAVALGWISVQTVFDFNRLLGLAPDDPVARILPALYLAAAVAGLLWAGYLAARRPHVYRVIGDGAAAAIAPLTAVPHPAVPR</sequence>
<feature type="transmembrane region" description="Helical" evidence="6">
    <location>
        <begin position="349"/>
        <end position="367"/>
    </location>
</feature>
<feature type="transmembrane region" description="Helical" evidence="6">
    <location>
        <begin position="12"/>
        <end position="36"/>
    </location>
</feature>
<keyword evidence="5 6" id="KW-0472">Membrane</keyword>
<comment type="subcellular location">
    <subcellularLocation>
        <location evidence="1">Cell membrane</location>
        <topology evidence="1">Multi-pass membrane protein</topology>
    </subcellularLocation>
</comment>
<dbReference type="PANTHER" id="PTHR42770:SF16">
    <property type="entry name" value="AMINO ACID PERMEASE"/>
    <property type="match status" value="1"/>
</dbReference>
<dbReference type="PIRSF" id="PIRSF006060">
    <property type="entry name" value="AA_transporter"/>
    <property type="match status" value="1"/>
</dbReference>
<dbReference type="EMBL" id="JAGFNS010000002">
    <property type="protein sequence ID" value="MBO3736693.1"/>
    <property type="molecule type" value="Genomic_DNA"/>
</dbReference>
<evidence type="ECO:0000256" key="1">
    <source>
        <dbReference type="ARBA" id="ARBA00004651"/>
    </source>
</evidence>
<name>A0ABS3UD33_9ACTN</name>
<gene>
    <name evidence="7" type="ORF">J5X75_04055</name>
</gene>
<feature type="transmembrane region" description="Helical" evidence="6">
    <location>
        <begin position="454"/>
        <end position="472"/>
    </location>
</feature>
<feature type="transmembrane region" description="Helical" evidence="6">
    <location>
        <begin position="138"/>
        <end position="157"/>
    </location>
</feature>
<dbReference type="RefSeq" id="WP_208465911.1">
    <property type="nucleotide sequence ID" value="NZ_JAGFNS010000002.1"/>
</dbReference>
<feature type="transmembrane region" description="Helical" evidence="6">
    <location>
        <begin position="56"/>
        <end position="79"/>
    </location>
</feature>
<dbReference type="Pfam" id="PF13520">
    <property type="entry name" value="AA_permease_2"/>
    <property type="match status" value="1"/>
</dbReference>
<protein>
    <submittedName>
        <fullName evidence="7">APC family permease</fullName>
    </submittedName>
</protein>
<keyword evidence="2" id="KW-1003">Cell membrane</keyword>
<feature type="transmembrane region" description="Helical" evidence="6">
    <location>
        <begin position="289"/>
        <end position="313"/>
    </location>
</feature>
<comment type="caution">
    <text evidence="7">The sequence shown here is derived from an EMBL/GenBank/DDBJ whole genome shotgun (WGS) entry which is preliminary data.</text>
</comment>
<evidence type="ECO:0000313" key="8">
    <source>
        <dbReference type="Proteomes" id="UP000679690"/>
    </source>
</evidence>
<keyword evidence="4 6" id="KW-1133">Transmembrane helix</keyword>
<accession>A0ABS3UD33</accession>